<evidence type="ECO:0000256" key="1">
    <source>
        <dbReference type="SAM" id="MobiDB-lite"/>
    </source>
</evidence>
<protein>
    <submittedName>
        <fullName evidence="2">Uncharacterized protein</fullName>
    </submittedName>
</protein>
<accession>A0ABQ8W2F0</accession>
<evidence type="ECO:0000313" key="3">
    <source>
        <dbReference type="Proteomes" id="UP001220256"/>
    </source>
</evidence>
<name>A0ABQ8W2F0_PENCH</name>
<dbReference type="EMBL" id="JAPVEB010000010">
    <property type="protein sequence ID" value="KAJ5254882.1"/>
    <property type="molecule type" value="Genomic_DNA"/>
</dbReference>
<reference evidence="2 3" key="1">
    <citation type="journal article" date="2023" name="IMA Fungus">
        <title>Comparative genomic study of the Penicillium genus elucidates a diverse pangenome and 15 lateral gene transfer events.</title>
        <authorList>
            <person name="Petersen C."/>
            <person name="Sorensen T."/>
            <person name="Nielsen M.R."/>
            <person name="Sondergaard T.E."/>
            <person name="Sorensen J.L."/>
            <person name="Fitzpatrick D.A."/>
            <person name="Frisvad J.C."/>
            <person name="Nielsen K.L."/>
        </authorList>
    </citation>
    <scope>NUCLEOTIDE SEQUENCE [LARGE SCALE GENOMIC DNA]</scope>
    <source>
        <strain evidence="2 3">IBT 3361</strain>
    </source>
</reference>
<comment type="caution">
    <text evidence="2">The sequence shown here is derived from an EMBL/GenBank/DDBJ whole genome shotgun (WGS) entry which is preliminary data.</text>
</comment>
<sequence length="71" mass="7388">MAHGQSIQIAISRSSVHPQGVFVSALSILVRGLKPLIQVVLSPEPAQETRSQGGAPQINGIGGSTNEYLPV</sequence>
<organism evidence="2 3">
    <name type="scientific">Penicillium chrysogenum</name>
    <name type="common">Penicillium notatum</name>
    <dbReference type="NCBI Taxonomy" id="5076"/>
    <lineage>
        <taxon>Eukaryota</taxon>
        <taxon>Fungi</taxon>
        <taxon>Dikarya</taxon>
        <taxon>Ascomycota</taxon>
        <taxon>Pezizomycotina</taxon>
        <taxon>Eurotiomycetes</taxon>
        <taxon>Eurotiomycetidae</taxon>
        <taxon>Eurotiales</taxon>
        <taxon>Aspergillaceae</taxon>
        <taxon>Penicillium</taxon>
        <taxon>Penicillium chrysogenum species complex</taxon>
    </lineage>
</organism>
<evidence type="ECO:0000313" key="2">
    <source>
        <dbReference type="EMBL" id="KAJ5254882.1"/>
    </source>
</evidence>
<keyword evidence="3" id="KW-1185">Reference proteome</keyword>
<feature type="region of interest" description="Disordered" evidence="1">
    <location>
        <begin position="44"/>
        <end position="71"/>
    </location>
</feature>
<dbReference type="Proteomes" id="UP001220256">
    <property type="component" value="Unassembled WGS sequence"/>
</dbReference>
<gene>
    <name evidence="2" type="ORF">N7505_010033</name>
</gene>
<proteinExistence type="predicted"/>